<dbReference type="InterPro" id="IPR041698">
    <property type="entry name" value="Methyltransf_25"/>
</dbReference>
<sequence length="273" mass="29271">MPAIPTATPPGLKASQQATWASGDYNRIAWLTVPLADILVDAVDLRPSSRVLDVATGTGHVALAAARRFSTAVGVDYVPALVDVARERARAEDLDVTFQVGDAEDLSAGDASFDYVLSAIGVMFTADHQRAADELVRVCAPEGRIGLLSWTPGGFVGQLLRTVGQYVPPPPGALPPIRWGSRDVLTELFADQVTGWQFSTGTISMRFRSPEQFADHFLAHYGPTLRAAQRLPQEDWPGFRAALASLIAGSGLLEDGTVRSEWEYLVAVADRAG</sequence>
<dbReference type="CDD" id="cd02440">
    <property type="entry name" value="AdoMet_MTases"/>
    <property type="match status" value="1"/>
</dbReference>
<reference evidence="3" key="1">
    <citation type="submission" date="2016-10" db="EMBL/GenBank/DDBJ databases">
        <authorList>
            <person name="Varghese N."/>
            <person name="Submissions S."/>
        </authorList>
    </citation>
    <scope>NUCLEOTIDE SEQUENCE [LARGE SCALE GENOMIC DNA]</scope>
    <source>
        <strain evidence="3">DSM 21368</strain>
    </source>
</reference>
<dbReference type="EMBL" id="FNTX01000002">
    <property type="protein sequence ID" value="SEE91234.1"/>
    <property type="molecule type" value="Genomic_DNA"/>
</dbReference>
<organism evidence="2 3">
    <name type="scientific">Ruania alba</name>
    <dbReference type="NCBI Taxonomy" id="648782"/>
    <lineage>
        <taxon>Bacteria</taxon>
        <taxon>Bacillati</taxon>
        <taxon>Actinomycetota</taxon>
        <taxon>Actinomycetes</taxon>
        <taxon>Micrococcales</taxon>
        <taxon>Ruaniaceae</taxon>
        <taxon>Ruania</taxon>
    </lineage>
</organism>
<dbReference type="GO" id="GO:0008168">
    <property type="term" value="F:methyltransferase activity"/>
    <property type="evidence" value="ECO:0007669"/>
    <property type="project" value="UniProtKB-KW"/>
</dbReference>
<dbReference type="PANTHER" id="PTHR43591">
    <property type="entry name" value="METHYLTRANSFERASE"/>
    <property type="match status" value="1"/>
</dbReference>
<evidence type="ECO:0000313" key="3">
    <source>
        <dbReference type="Proteomes" id="UP000199220"/>
    </source>
</evidence>
<dbReference type="PANTHER" id="PTHR43591:SF24">
    <property type="entry name" value="2-METHOXY-6-POLYPRENYL-1,4-BENZOQUINOL METHYLASE, MITOCHONDRIAL"/>
    <property type="match status" value="1"/>
</dbReference>
<keyword evidence="3" id="KW-1185">Reference proteome</keyword>
<dbReference type="SUPFAM" id="SSF53335">
    <property type="entry name" value="S-adenosyl-L-methionine-dependent methyltransferases"/>
    <property type="match status" value="1"/>
</dbReference>
<keyword evidence="2" id="KW-0808">Transferase</keyword>
<dbReference type="GO" id="GO:0032259">
    <property type="term" value="P:methylation"/>
    <property type="evidence" value="ECO:0007669"/>
    <property type="project" value="UniProtKB-KW"/>
</dbReference>
<accession>A0A1H5MPJ5</accession>
<dbReference type="Pfam" id="PF13649">
    <property type="entry name" value="Methyltransf_25"/>
    <property type="match status" value="1"/>
</dbReference>
<dbReference type="Proteomes" id="UP000199220">
    <property type="component" value="Unassembled WGS sequence"/>
</dbReference>
<gene>
    <name evidence="2" type="ORF">SAMN04488554_3540</name>
</gene>
<feature type="domain" description="Methyltransferase" evidence="1">
    <location>
        <begin position="51"/>
        <end position="143"/>
    </location>
</feature>
<dbReference type="Gene3D" id="3.40.50.150">
    <property type="entry name" value="Vaccinia Virus protein VP39"/>
    <property type="match status" value="1"/>
</dbReference>
<protein>
    <submittedName>
        <fullName evidence="2">Methyltransferase domain-containing protein</fullName>
    </submittedName>
</protein>
<proteinExistence type="predicted"/>
<dbReference type="RefSeq" id="WP_089774312.1">
    <property type="nucleotide sequence ID" value="NZ_FNTX01000002.1"/>
</dbReference>
<dbReference type="STRING" id="648782.SAMN04488554_3540"/>
<dbReference type="InterPro" id="IPR029063">
    <property type="entry name" value="SAM-dependent_MTases_sf"/>
</dbReference>
<dbReference type="OrthoDB" id="9795634at2"/>
<evidence type="ECO:0000259" key="1">
    <source>
        <dbReference type="Pfam" id="PF13649"/>
    </source>
</evidence>
<evidence type="ECO:0000313" key="2">
    <source>
        <dbReference type="EMBL" id="SEE91234.1"/>
    </source>
</evidence>
<dbReference type="AlphaFoldDB" id="A0A1H5MPJ5"/>
<name>A0A1H5MPJ5_9MICO</name>
<keyword evidence="2" id="KW-0489">Methyltransferase</keyword>